<evidence type="ECO:0000256" key="1">
    <source>
        <dbReference type="SAM" id="MobiDB-lite"/>
    </source>
</evidence>
<evidence type="ECO:0000313" key="4">
    <source>
        <dbReference type="Proteomes" id="UP000031668"/>
    </source>
</evidence>
<comment type="caution">
    <text evidence="3">The sequence shown here is derived from an EMBL/GenBank/DDBJ whole genome shotgun (WGS) entry which is preliminary data.</text>
</comment>
<dbReference type="PROSITE" id="PS51082">
    <property type="entry name" value="WH2"/>
    <property type="match status" value="1"/>
</dbReference>
<dbReference type="InterPro" id="IPR003124">
    <property type="entry name" value="WH2_dom"/>
</dbReference>
<dbReference type="OrthoDB" id="1060785at2759"/>
<evidence type="ECO:0000259" key="2">
    <source>
        <dbReference type="PROSITE" id="PS51082"/>
    </source>
</evidence>
<dbReference type="Gene3D" id="6.10.280.150">
    <property type="match status" value="1"/>
</dbReference>
<protein>
    <submittedName>
        <fullName evidence="3">Wiskott-Aldrich syndrome protein family member 2</fullName>
    </submittedName>
</protein>
<dbReference type="EMBL" id="JWZT01002300">
    <property type="protein sequence ID" value="KII69749.1"/>
    <property type="molecule type" value="Genomic_DNA"/>
</dbReference>
<accession>A0A0C2IWM3</accession>
<gene>
    <name evidence="3" type="ORF">RF11_07338</name>
</gene>
<dbReference type="Proteomes" id="UP000031668">
    <property type="component" value="Unassembled WGS sequence"/>
</dbReference>
<keyword evidence="4" id="KW-1185">Reference proteome</keyword>
<dbReference type="GO" id="GO:0003779">
    <property type="term" value="F:actin binding"/>
    <property type="evidence" value="ECO:0007669"/>
    <property type="project" value="InterPro"/>
</dbReference>
<feature type="domain" description="WH2" evidence="2">
    <location>
        <begin position="39"/>
        <end position="56"/>
    </location>
</feature>
<organism evidence="3 4">
    <name type="scientific">Thelohanellus kitauei</name>
    <name type="common">Myxosporean</name>
    <dbReference type="NCBI Taxonomy" id="669202"/>
    <lineage>
        <taxon>Eukaryota</taxon>
        <taxon>Metazoa</taxon>
        <taxon>Cnidaria</taxon>
        <taxon>Myxozoa</taxon>
        <taxon>Myxosporea</taxon>
        <taxon>Bivalvulida</taxon>
        <taxon>Platysporina</taxon>
        <taxon>Myxobolidae</taxon>
        <taxon>Thelohanellus</taxon>
    </lineage>
</organism>
<evidence type="ECO:0000313" key="3">
    <source>
        <dbReference type="EMBL" id="KII69749.1"/>
    </source>
</evidence>
<proteinExistence type="predicted"/>
<reference evidence="3 4" key="1">
    <citation type="journal article" date="2014" name="Genome Biol. Evol.">
        <title>The genome of the myxosporean Thelohanellus kitauei shows adaptations to nutrient acquisition within its fish host.</title>
        <authorList>
            <person name="Yang Y."/>
            <person name="Xiong J."/>
            <person name="Zhou Z."/>
            <person name="Huo F."/>
            <person name="Miao W."/>
            <person name="Ran C."/>
            <person name="Liu Y."/>
            <person name="Zhang J."/>
            <person name="Feng J."/>
            <person name="Wang M."/>
            <person name="Wang M."/>
            <person name="Wang L."/>
            <person name="Yao B."/>
        </authorList>
    </citation>
    <scope>NUCLEOTIDE SEQUENCE [LARGE SCALE GENOMIC DNA]</scope>
    <source>
        <strain evidence="3">Wuqing</strain>
    </source>
</reference>
<sequence length="100" mass="10710">MMETQSPLMVGAKASTVPPPPPILSSTKPEPTAAPSMGGREGLMNAIKGGKLLRKVEPVEKQAPSGFGDEVYAILSKKIAVFTMGNSDEEEEESNDYDWD</sequence>
<feature type="region of interest" description="Disordered" evidence="1">
    <location>
        <begin position="1"/>
        <end position="40"/>
    </location>
</feature>
<name>A0A0C2IWM3_THEKT</name>
<dbReference type="AlphaFoldDB" id="A0A0C2IWM3"/>